<proteinExistence type="predicted"/>
<dbReference type="InterPro" id="IPR013435">
    <property type="entry name" value="Mobile_mystery_prot_A"/>
</dbReference>
<evidence type="ECO:0000256" key="1">
    <source>
        <dbReference type="SAM" id="Coils"/>
    </source>
</evidence>
<dbReference type="HOGENOM" id="CLU_123886_0_0_10"/>
<dbReference type="eggNOG" id="COG3620">
    <property type="taxonomic scope" value="Bacteria"/>
</dbReference>
<reference evidence="4" key="1">
    <citation type="submission" date="2012-06" db="EMBL/GenBank/DDBJ databases">
        <title>The complete genome of Flexibacter litoralis DSM 6794.</title>
        <authorList>
            <person name="Lucas S."/>
            <person name="Copeland A."/>
            <person name="Lapidus A."/>
            <person name="Glavina del Rio T."/>
            <person name="Dalin E."/>
            <person name="Tice H."/>
            <person name="Bruce D."/>
            <person name="Goodwin L."/>
            <person name="Pitluck S."/>
            <person name="Peters L."/>
            <person name="Ovchinnikova G."/>
            <person name="Lu M."/>
            <person name="Kyrpides N."/>
            <person name="Mavromatis K."/>
            <person name="Ivanova N."/>
            <person name="Brettin T."/>
            <person name="Detter J.C."/>
            <person name="Han C."/>
            <person name="Larimer F."/>
            <person name="Land M."/>
            <person name="Hauser L."/>
            <person name="Markowitz V."/>
            <person name="Cheng J.-F."/>
            <person name="Hugenholtz P."/>
            <person name="Woyke T."/>
            <person name="Wu D."/>
            <person name="Spring S."/>
            <person name="Lang E."/>
            <person name="Kopitz M."/>
            <person name="Brambilla E."/>
            <person name="Klenk H.-P."/>
            <person name="Eisen J.A."/>
        </authorList>
    </citation>
    <scope>NUCLEOTIDE SEQUENCE [LARGE SCALE GENOMIC DNA]</scope>
    <source>
        <strain evidence="4">ATCC 23117 / DSM 6794 / NBRC 15988 / NCIMB 1366 / Sio-4</strain>
    </source>
</reference>
<gene>
    <name evidence="3" type="ordered locus">Fleli_1407</name>
</gene>
<dbReference type="InterPro" id="IPR001387">
    <property type="entry name" value="Cro/C1-type_HTH"/>
</dbReference>
<dbReference type="SMART" id="SM00530">
    <property type="entry name" value="HTH_XRE"/>
    <property type="match status" value="1"/>
</dbReference>
<dbReference type="Gene3D" id="1.10.260.40">
    <property type="entry name" value="lambda repressor-like DNA-binding domains"/>
    <property type="match status" value="1"/>
</dbReference>
<accession>I4AIQ0</accession>
<sequence>MKKRKLQLEQLEDKMRSFTSAKKIPLPPIGWLKTTRLSLGMTLKQVANRLSVTKQSVQQLEEREKQGTISLNLLRQTANALDMQLVYGFVPKDGTLEDLIERRARELAKQIVNRTSTTMRLEDQENSKERIKKSIEERTILLKNELPRMLWD</sequence>
<dbReference type="InterPro" id="IPR010982">
    <property type="entry name" value="Lambda_DNA-bd_dom_sf"/>
</dbReference>
<evidence type="ECO:0000259" key="2">
    <source>
        <dbReference type="PROSITE" id="PS50943"/>
    </source>
</evidence>
<dbReference type="Proteomes" id="UP000006054">
    <property type="component" value="Chromosome"/>
</dbReference>
<dbReference type="GO" id="GO:0003677">
    <property type="term" value="F:DNA binding"/>
    <property type="evidence" value="ECO:0007669"/>
    <property type="project" value="InterPro"/>
</dbReference>
<dbReference type="EMBL" id="CP003345">
    <property type="protein sequence ID" value="AFM03835.1"/>
    <property type="molecule type" value="Genomic_DNA"/>
</dbReference>
<dbReference type="Pfam" id="PF01381">
    <property type="entry name" value="HTH_3"/>
    <property type="match status" value="1"/>
</dbReference>
<organism evidence="3 4">
    <name type="scientific">Bernardetia litoralis (strain ATCC 23117 / DSM 6794 / NBRC 15988 / NCIMB 1366 / Fx l1 / Sio-4)</name>
    <name type="common">Flexibacter litoralis</name>
    <dbReference type="NCBI Taxonomy" id="880071"/>
    <lineage>
        <taxon>Bacteria</taxon>
        <taxon>Pseudomonadati</taxon>
        <taxon>Bacteroidota</taxon>
        <taxon>Cytophagia</taxon>
        <taxon>Cytophagales</taxon>
        <taxon>Bernardetiaceae</taxon>
        <taxon>Bernardetia</taxon>
    </lineage>
</organism>
<dbReference type="KEGG" id="fli:Fleli_1407"/>
<keyword evidence="1" id="KW-0175">Coiled coil</keyword>
<dbReference type="STRING" id="880071.Fleli_1407"/>
<name>I4AIQ0_BERLS</name>
<feature type="domain" description="HTH cro/C1-type" evidence="2">
    <location>
        <begin position="32"/>
        <end position="89"/>
    </location>
</feature>
<dbReference type="PROSITE" id="PS50943">
    <property type="entry name" value="HTH_CROC1"/>
    <property type="match status" value="1"/>
</dbReference>
<feature type="coiled-coil region" evidence="1">
    <location>
        <begin position="1"/>
        <end position="63"/>
    </location>
</feature>
<dbReference type="RefSeq" id="WP_014797292.1">
    <property type="nucleotide sequence ID" value="NC_018018.1"/>
</dbReference>
<dbReference type="SUPFAM" id="SSF47413">
    <property type="entry name" value="lambda repressor-like DNA-binding domains"/>
    <property type="match status" value="1"/>
</dbReference>
<protein>
    <submittedName>
        <fullName evidence="3">Mobile mystery protein A</fullName>
    </submittedName>
</protein>
<dbReference type="NCBIfam" id="TIGR02612">
    <property type="entry name" value="mob_myst_A"/>
    <property type="match status" value="1"/>
</dbReference>
<dbReference type="AlphaFoldDB" id="I4AIQ0"/>
<dbReference type="CDD" id="cd00093">
    <property type="entry name" value="HTH_XRE"/>
    <property type="match status" value="1"/>
</dbReference>
<evidence type="ECO:0000313" key="3">
    <source>
        <dbReference type="EMBL" id="AFM03835.1"/>
    </source>
</evidence>
<evidence type="ECO:0000313" key="4">
    <source>
        <dbReference type="Proteomes" id="UP000006054"/>
    </source>
</evidence>
<keyword evidence="4" id="KW-1185">Reference proteome</keyword>
<dbReference type="OrthoDB" id="9785949at2"/>